<dbReference type="Proteomes" id="UP000033038">
    <property type="component" value="Chromosome"/>
</dbReference>
<protein>
    <submittedName>
        <fullName evidence="1">Uncharacterized protein</fullName>
    </submittedName>
</protein>
<proteinExistence type="predicted"/>
<dbReference type="GeneID" id="24823651"/>
<sequence>MDILTDLSIKIAEATVPDETDLAPLMTDAFVRGGEEKEALFDKHESAELGAFGLLEGTLIFPWILKGIAIASPFILKILKVDGDDLSVINNFLSICEKLKIKEKTSKIPEKYSLPLTNIFETFTLELKASGLPDEQCEKVISNVVITLLKDPSVSILFVEKVAGSK</sequence>
<dbReference type="HOGENOM" id="CLU_1559486_0_0_2"/>
<dbReference type="KEGG" id="mbw:MSBRW_2125"/>
<evidence type="ECO:0000313" key="1">
    <source>
        <dbReference type="EMBL" id="AKB51378.1"/>
    </source>
</evidence>
<dbReference type="PATRIC" id="fig|1434109.4.peg.2733"/>
<evidence type="ECO:0000313" key="2">
    <source>
        <dbReference type="Proteomes" id="UP000033038"/>
    </source>
</evidence>
<accession>A0A0E3QM69</accession>
<gene>
    <name evidence="1" type="ORF">MSBRW_2125</name>
</gene>
<reference evidence="1 2" key="1">
    <citation type="submission" date="2014-07" db="EMBL/GenBank/DDBJ databases">
        <title>Methanogenic archaea and the global carbon cycle.</title>
        <authorList>
            <person name="Henriksen J.R."/>
            <person name="Luke J."/>
            <person name="Reinhart S."/>
            <person name="Benedict M.N."/>
            <person name="Youngblut N.D."/>
            <person name="Metcalf M.E."/>
            <person name="Whitaker R.J."/>
            <person name="Metcalf W.W."/>
        </authorList>
    </citation>
    <scope>NUCLEOTIDE SEQUENCE [LARGE SCALE GENOMIC DNA]</scope>
    <source>
        <strain evidence="1 2">Wiesmoor</strain>
    </source>
</reference>
<dbReference type="RefSeq" id="WP_011307553.1">
    <property type="nucleotide sequence ID" value="NZ_CP009526.1"/>
</dbReference>
<dbReference type="AlphaFoldDB" id="A0A0E3QM69"/>
<name>A0A0E3QM69_METBA</name>
<organism evidence="1 2">
    <name type="scientific">Methanosarcina barkeri str. Wiesmoor</name>
    <dbReference type="NCBI Taxonomy" id="1434109"/>
    <lineage>
        <taxon>Archaea</taxon>
        <taxon>Methanobacteriati</taxon>
        <taxon>Methanobacteriota</taxon>
        <taxon>Stenosarchaea group</taxon>
        <taxon>Methanomicrobia</taxon>
        <taxon>Methanosarcinales</taxon>
        <taxon>Methanosarcinaceae</taxon>
        <taxon>Methanosarcina</taxon>
    </lineage>
</organism>
<dbReference type="EMBL" id="CP009526">
    <property type="protein sequence ID" value="AKB51378.1"/>
    <property type="molecule type" value="Genomic_DNA"/>
</dbReference>